<organism evidence="2 4">
    <name type="scientific">Mucilaginibacter lappiensis</name>
    <dbReference type="NCBI Taxonomy" id="354630"/>
    <lineage>
        <taxon>Bacteria</taxon>
        <taxon>Pseudomonadati</taxon>
        <taxon>Bacteroidota</taxon>
        <taxon>Sphingobacteriia</taxon>
        <taxon>Sphingobacteriales</taxon>
        <taxon>Sphingobacteriaceae</taxon>
        <taxon>Mucilaginibacter</taxon>
    </lineage>
</organism>
<accession>A0A841JP33</accession>
<proteinExistence type="predicted"/>
<evidence type="ECO:0000313" key="1">
    <source>
        <dbReference type="EMBL" id="MBB6111379.1"/>
    </source>
</evidence>
<evidence type="ECO:0000313" key="2">
    <source>
        <dbReference type="EMBL" id="MBB6129661.1"/>
    </source>
</evidence>
<evidence type="ECO:0000313" key="4">
    <source>
        <dbReference type="Proteomes" id="UP000548326"/>
    </source>
</evidence>
<dbReference type="EMBL" id="JACHCB010000011">
    <property type="protein sequence ID" value="MBB6111379.1"/>
    <property type="molecule type" value="Genomic_DNA"/>
</dbReference>
<dbReference type="Proteomes" id="UP000541583">
    <property type="component" value="Unassembled WGS sequence"/>
</dbReference>
<comment type="caution">
    <text evidence="2">The sequence shown here is derived from an EMBL/GenBank/DDBJ whole genome shotgun (WGS) entry which is preliminary data.</text>
</comment>
<reference evidence="3 4" key="1">
    <citation type="submission" date="2020-08" db="EMBL/GenBank/DDBJ databases">
        <title>Genomic Encyclopedia of Type Strains, Phase IV (KMG-V): Genome sequencing to study the core and pangenomes of soil and plant-associated prokaryotes.</title>
        <authorList>
            <person name="Whitman W."/>
        </authorList>
    </citation>
    <scope>NUCLEOTIDE SEQUENCE [LARGE SCALE GENOMIC DNA]</scope>
    <source>
        <strain evidence="1 3">ANJLi2</strain>
        <strain evidence="2 4">MP601</strain>
    </source>
</reference>
<evidence type="ECO:0000313" key="3">
    <source>
        <dbReference type="Proteomes" id="UP000541583"/>
    </source>
</evidence>
<gene>
    <name evidence="2" type="ORF">HDF22_003792</name>
    <name evidence="1" type="ORF">HDF23_004147</name>
</gene>
<sequence length="33" mass="3792">MKKIVQTSKLVRSTIVDWVLIKGPELFVTIYGK</sequence>
<dbReference type="EMBL" id="JACHCA010000010">
    <property type="protein sequence ID" value="MBB6129661.1"/>
    <property type="molecule type" value="Genomic_DNA"/>
</dbReference>
<name>A0A841JP33_9SPHI</name>
<protein>
    <submittedName>
        <fullName evidence="2">Uncharacterized protein</fullName>
    </submittedName>
</protein>
<dbReference type="AlphaFoldDB" id="A0A841JP33"/>
<dbReference type="Proteomes" id="UP000548326">
    <property type="component" value="Unassembled WGS sequence"/>
</dbReference>
<keyword evidence="3" id="KW-1185">Reference proteome</keyword>